<evidence type="ECO:0000313" key="9">
    <source>
        <dbReference type="Proteomes" id="UP000199001"/>
    </source>
</evidence>
<dbReference type="SUPFAM" id="SSF103473">
    <property type="entry name" value="MFS general substrate transporter"/>
    <property type="match status" value="1"/>
</dbReference>
<feature type="transmembrane region" description="Helical" evidence="7">
    <location>
        <begin position="223"/>
        <end position="243"/>
    </location>
</feature>
<feature type="transmembrane region" description="Helical" evidence="7">
    <location>
        <begin position="45"/>
        <end position="67"/>
    </location>
</feature>
<feature type="transmembrane region" description="Helical" evidence="7">
    <location>
        <begin position="375"/>
        <end position="395"/>
    </location>
</feature>
<dbReference type="AlphaFoldDB" id="A0A1C6VJL6"/>
<feature type="transmembrane region" description="Helical" evidence="7">
    <location>
        <begin position="283"/>
        <end position="302"/>
    </location>
</feature>
<feature type="transmembrane region" description="Helical" evidence="7">
    <location>
        <begin position="346"/>
        <end position="369"/>
    </location>
</feature>
<evidence type="ECO:0000256" key="3">
    <source>
        <dbReference type="ARBA" id="ARBA00022475"/>
    </source>
</evidence>
<dbReference type="Pfam" id="PF07690">
    <property type="entry name" value="MFS_1"/>
    <property type="match status" value="1"/>
</dbReference>
<keyword evidence="4 7" id="KW-0812">Transmembrane</keyword>
<proteinExistence type="predicted"/>
<dbReference type="CDD" id="cd06173">
    <property type="entry name" value="MFS_MefA_like"/>
    <property type="match status" value="1"/>
</dbReference>
<keyword evidence="9" id="KW-1185">Reference proteome</keyword>
<evidence type="ECO:0000256" key="5">
    <source>
        <dbReference type="ARBA" id="ARBA00022989"/>
    </source>
</evidence>
<feature type="transmembrane region" description="Helical" evidence="7">
    <location>
        <begin position="141"/>
        <end position="166"/>
    </location>
</feature>
<feature type="transmembrane region" description="Helical" evidence="7">
    <location>
        <begin position="308"/>
        <end position="334"/>
    </location>
</feature>
<dbReference type="InterPro" id="IPR036259">
    <property type="entry name" value="MFS_trans_sf"/>
</dbReference>
<evidence type="ECO:0000256" key="2">
    <source>
        <dbReference type="ARBA" id="ARBA00022448"/>
    </source>
</evidence>
<protein>
    <submittedName>
        <fullName evidence="8">Predicted arabinose efflux permease, MFS family</fullName>
    </submittedName>
</protein>
<accession>A0A1C6VJL6</accession>
<sequence>MPSTLSVLVRNRSFRSLVLAELVVFGADWFVMVPLLVLLPDLTGSGVWGALVLTVDTGIVALLLPYTGTVADRFDRRKIMIAANVAALLGVLLLLGVRDAGTAWLAMVGIGVMAVAKAFYSPAAQAALPNVLDSDELAAGNAVAGSAWGTMTIVGASLGGMLSAAVGPYACFWVAAVGLVVAAGLATLIRRPLQAPRDADRPAQQTWAAIREALGYIGHRPRVLALVTVKSAVGLGNGVLTVFPLLAAVYGAGPVGTGLLFAVRGAGALVGPMLMRRVLTRRAWLLPGLALSMSLYGLSYLGTSVVNWFPLVLVLVFVAHFAGGSNWVMSNFALQGEVPDRLRGRVFATDMMLATLAISVSQLAVAAVVDAVDERVVLAGCGLVTLVYAVGWRIATRRLSLTDPVPEPAPAR</sequence>
<dbReference type="RefSeq" id="WP_091103470.1">
    <property type="nucleotide sequence ID" value="NZ_FMHZ01000002.1"/>
</dbReference>
<dbReference type="PANTHER" id="PTHR43266:SF2">
    <property type="entry name" value="MAJOR FACILITATOR SUPERFAMILY (MFS) PROFILE DOMAIN-CONTAINING PROTEIN"/>
    <property type="match status" value="1"/>
</dbReference>
<keyword evidence="5 7" id="KW-1133">Transmembrane helix</keyword>
<name>A0A1C6VJL6_9ACTN</name>
<keyword evidence="6 7" id="KW-0472">Membrane</keyword>
<feature type="transmembrane region" description="Helical" evidence="7">
    <location>
        <begin position="79"/>
        <end position="97"/>
    </location>
</feature>
<evidence type="ECO:0000313" key="8">
    <source>
        <dbReference type="EMBL" id="SCL66548.1"/>
    </source>
</evidence>
<dbReference type="EMBL" id="FMHZ01000002">
    <property type="protein sequence ID" value="SCL66548.1"/>
    <property type="molecule type" value="Genomic_DNA"/>
</dbReference>
<feature type="transmembrane region" description="Helical" evidence="7">
    <location>
        <begin position="18"/>
        <end position="39"/>
    </location>
</feature>
<reference evidence="9" key="1">
    <citation type="submission" date="2016-06" db="EMBL/GenBank/DDBJ databases">
        <authorList>
            <person name="Varghese N."/>
            <person name="Submissions Spin"/>
        </authorList>
    </citation>
    <scope>NUCLEOTIDE SEQUENCE [LARGE SCALE GENOMIC DNA]</scope>
    <source>
        <strain evidence="9">DSM 43903</strain>
    </source>
</reference>
<dbReference type="InterPro" id="IPR011701">
    <property type="entry name" value="MFS"/>
</dbReference>
<dbReference type="OrthoDB" id="9775268at2"/>
<evidence type="ECO:0000256" key="4">
    <source>
        <dbReference type="ARBA" id="ARBA00022692"/>
    </source>
</evidence>
<evidence type="ECO:0000256" key="6">
    <source>
        <dbReference type="ARBA" id="ARBA00023136"/>
    </source>
</evidence>
<comment type="subcellular location">
    <subcellularLocation>
        <location evidence="1">Cell membrane</location>
        <topology evidence="1">Multi-pass membrane protein</topology>
    </subcellularLocation>
</comment>
<evidence type="ECO:0000256" key="7">
    <source>
        <dbReference type="SAM" id="Phobius"/>
    </source>
</evidence>
<dbReference type="GO" id="GO:0022857">
    <property type="term" value="F:transmembrane transporter activity"/>
    <property type="evidence" value="ECO:0007669"/>
    <property type="project" value="InterPro"/>
</dbReference>
<dbReference type="GO" id="GO:0005886">
    <property type="term" value="C:plasma membrane"/>
    <property type="evidence" value="ECO:0007669"/>
    <property type="project" value="UniProtKB-SubCell"/>
</dbReference>
<keyword evidence="3" id="KW-1003">Cell membrane</keyword>
<keyword evidence="2" id="KW-0813">Transport</keyword>
<feature type="transmembrane region" description="Helical" evidence="7">
    <location>
        <begin position="172"/>
        <end position="189"/>
    </location>
</feature>
<organism evidence="8 9">
    <name type="scientific">Micromonospora citrea</name>
    <dbReference type="NCBI Taxonomy" id="47855"/>
    <lineage>
        <taxon>Bacteria</taxon>
        <taxon>Bacillati</taxon>
        <taxon>Actinomycetota</taxon>
        <taxon>Actinomycetes</taxon>
        <taxon>Micromonosporales</taxon>
        <taxon>Micromonosporaceae</taxon>
        <taxon>Micromonospora</taxon>
    </lineage>
</organism>
<feature type="transmembrane region" description="Helical" evidence="7">
    <location>
        <begin position="103"/>
        <end position="120"/>
    </location>
</feature>
<gene>
    <name evidence="8" type="ORF">GA0070606_4352</name>
</gene>
<dbReference type="PANTHER" id="PTHR43266">
    <property type="entry name" value="MACROLIDE-EFFLUX PROTEIN"/>
    <property type="match status" value="1"/>
</dbReference>
<evidence type="ECO:0000256" key="1">
    <source>
        <dbReference type="ARBA" id="ARBA00004651"/>
    </source>
</evidence>
<dbReference type="Proteomes" id="UP000199001">
    <property type="component" value="Unassembled WGS sequence"/>
</dbReference>
<feature type="transmembrane region" description="Helical" evidence="7">
    <location>
        <begin position="249"/>
        <end position="271"/>
    </location>
</feature>
<dbReference type="STRING" id="47855.GA0070606_4352"/>
<dbReference type="Gene3D" id="1.20.1250.20">
    <property type="entry name" value="MFS general substrate transporter like domains"/>
    <property type="match status" value="1"/>
</dbReference>